<organism evidence="1 2">
    <name type="scientific">Eumeta variegata</name>
    <name type="common">Bagworm moth</name>
    <name type="synonym">Eumeta japonica</name>
    <dbReference type="NCBI Taxonomy" id="151549"/>
    <lineage>
        <taxon>Eukaryota</taxon>
        <taxon>Metazoa</taxon>
        <taxon>Ecdysozoa</taxon>
        <taxon>Arthropoda</taxon>
        <taxon>Hexapoda</taxon>
        <taxon>Insecta</taxon>
        <taxon>Pterygota</taxon>
        <taxon>Neoptera</taxon>
        <taxon>Endopterygota</taxon>
        <taxon>Lepidoptera</taxon>
        <taxon>Glossata</taxon>
        <taxon>Ditrysia</taxon>
        <taxon>Tineoidea</taxon>
        <taxon>Psychidae</taxon>
        <taxon>Oiketicinae</taxon>
        <taxon>Eumeta</taxon>
    </lineage>
</organism>
<comment type="caution">
    <text evidence="1">The sequence shown here is derived from an EMBL/GenBank/DDBJ whole genome shotgun (WGS) entry which is preliminary data.</text>
</comment>
<keyword evidence="2" id="KW-1185">Reference proteome</keyword>
<gene>
    <name evidence="1" type="ORF">EVAR_22072_1</name>
</gene>
<protein>
    <submittedName>
        <fullName evidence="1">Uncharacterized protein</fullName>
    </submittedName>
</protein>
<name>A0A4C1UTA5_EUMVA</name>
<evidence type="ECO:0000313" key="2">
    <source>
        <dbReference type="Proteomes" id="UP000299102"/>
    </source>
</evidence>
<dbReference type="EMBL" id="BGZK01000220">
    <property type="protein sequence ID" value="GBP29460.1"/>
    <property type="molecule type" value="Genomic_DNA"/>
</dbReference>
<accession>A0A4C1UTA5</accession>
<sequence>MRTKSKPRIGIGTERDRCKWTKANRICPIAALEHSLSYSLVSNWEHLDFKPCMLVQCELAPAHQRCRRFDINAHGQRLHLSAKTCKA</sequence>
<dbReference type="Proteomes" id="UP000299102">
    <property type="component" value="Unassembled WGS sequence"/>
</dbReference>
<proteinExistence type="predicted"/>
<evidence type="ECO:0000313" key="1">
    <source>
        <dbReference type="EMBL" id="GBP29460.1"/>
    </source>
</evidence>
<reference evidence="1 2" key="1">
    <citation type="journal article" date="2019" name="Commun. Biol.">
        <title>The bagworm genome reveals a unique fibroin gene that provides high tensile strength.</title>
        <authorList>
            <person name="Kono N."/>
            <person name="Nakamura H."/>
            <person name="Ohtoshi R."/>
            <person name="Tomita M."/>
            <person name="Numata K."/>
            <person name="Arakawa K."/>
        </authorList>
    </citation>
    <scope>NUCLEOTIDE SEQUENCE [LARGE SCALE GENOMIC DNA]</scope>
</reference>
<dbReference type="AlphaFoldDB" id="A0A4C1UTA5"/>